<reference evidence="1" key="1">
    <citation type="journal article" date="2020" name="mSystems">
        <title>Genome- and Community-Level Interaction Insights into Carbon Utilization and Element Cycling Functions of Hydrothermarchaeota in Hydrothermal Sediment.</title>
        <authorList>
            <person name="Zhou Z."/>
            <person name="Liu Y."/>
            <person name="Xu W."/>
            <person name="Pan J."/>
            <person name="Luo Z.H."/>
            <person name="Li M."/>
        </authorList>
    </citation>
    <scope>NUCLEOTIDE SEQUENCE [LARGE SCALE GENOMIC DNA]</scope>
    <source>
        <strain evidence="1">SpSt-464</strain>
    </source>
</reference>
<comment type="caution">
    <text evidence="1">The sequence shown here is derived from an EMBL/GenBank/DDBJ whole genome shotgun (WGS) entry which is preliminary data.</text>
</comment>
<accession>A0A7C3N6R1</accession>
<gene>
    <name evidence="1" type="ORF">ENS15_04015</name>
</gene>
<organism evidence="1">
    <name type="scientific">candidate division WOR-3 bacterium</name>
    <dbReference type="NCBI Taxonomy" id="2052148"/>
    <lineage>
        <taxon>Bacteria</taxon>
        <taxon>Bacteria division WOR-3</taxon>
    </lineage>
</organism>
<protein>
    <submittedName>
        <fullName evidence="1">Uncharacterized protein</fullName>
    </submittedName>
</protein>
<sequence>MKKIFFFLVVVFLVTNFIFSLEYEYTYPLEFKENNLDGIDIYKDITDPLGWYKVYAEFACGLSPINLYSDLKINVIYNPDSVIQGESLLVKIILQPIKSNKHTIYSNFGVCAGVGSATNLFGILGGTWANGPGIGIDFNMNIESDDNPPFYPGEYAKGDDVVDFLSLIPDIASAGGGGKLKYIIDENGDTLPFYPNKDDGGGSASDVLGLFDILSLRLSGGFKISNGLIRFYLNSDGQYIKTNSFQYEINNKYDTLFLKVYVDSFAPQNSLGYIRIVDPYYRVDLYRRIGLCLQSFGITIASTYWIDEDFYEFLQTRDLTIPENFSYDERIIEIPIKVIGEPLYRADFTVTKMYIYSQDYWGNPTDFVHANVPTDIGIQYDNKGQYSTLPLKMKITVDNTYDTIVNLPDPNSGWYFYKRTFTTTGTHKIEAHINYDYSVNEIVTTNNKMVTYVDVVEPTKGIVFSILDTLGNKVKDLKSFYVSSNNGVKTYSSDANDDYVAYVPGRDTILVTAIPDSLSVYCPTSFYIETNNLPVTGNYIQKKLNLYSKLKGFIKNKNGDPIDSAKVSLGAYSVISDDSGYFEIEKVIPLPDTFEYLLKINHPVFNEHISYLNIPSGKFIDTTFYLTTFDTLPPSGSDSLYSNYHYVNGRYIVTSTKDPVMRFKIEDDYSGFYSVLISYDNTNWKEFKSDNPGKDSIKYISLSLVKPFSNGWTYFWYKFKDLAGNISASKKDSLYMIVEGPTGDFTLESSTVYSPSAILTLSSVDTLFPVKYVEMGVIGHPSLTKNIPYMITPVSLTLPDEPALYQIYVIFGNSENIWSDTIVKSITYDEKGMLVINNDDKYTNSKNVNVAAFPKKIAISFIDNNDWRGGVPLSQKFVPNTDRIIGVGINFENFVLDSGGVNVGIYTDTFDGMFNVPNRCLTLKHIDTANVGWNYIQFDEIVNVSPSEKYHLVLYTDLSSSSLKASVRVKNDDSSYPDGTLLYSPTYPYWYPLNVDMNFKIYDGVDSLWISNYYNLSNHTTLTSGYSSFDWTLTDDSGSKNVYAQFFSKDVPLGKISDGILLDITPPSNCSISINNGNPFTTEPKCTLKCYFEEDISELVSVKINGINYGNITPGNSILVYFSDTNEGTKKFDVNFVDECGNISETISKSIDYDKSGFSFRALFNDTTLYYIPSRYPKLYIKESKAIIPDSVRFSENIIDKGNFRKYQQSYQCTLSSDRDYHTLYIEVKDNYGKISKGAISAFVDSTPPSNFNNIVDEGSVIPYQNTLSFIWDGIAKDGESGLSSLYGKLFDGYGFVVDSFDLKPFQTGVTRTCDFDRYTKYTLRIYVKNNAGISGDSVSSDGIIFDTPPSSINLISPINEEIVSSMPTFEMVGHDDDPDTVLKFKVEITDDSSFSNIIHIFDMNVSTSLWSKNSYAPNEIASLTLNRENELEVGKKYFWRAYVFDPLYFEKISSVGSFFVGYTGIESSFKISQLDTVFKLKIPNSIITSKRVFVDATIPNNDYLKLYIVDVRGAKVKTLYDGKIGRGGFRFFWDIGGINEKKIGSGIFYIIGESCGKVLKKKVNIF</sequence>
<name>A0A7C3N6R1_UNCW3</name>
<dbReference type="EMBL" id="DSTT01000005">
    <property type="protein sequence ID" value="HFK23799.1"/>
    <property type="molecule type" value="Genomic_DNA"/>
</dbReference>
<proteinExistence type="predicted"/>
<evidence type="ECO:0000313" key="1">
    <source>
        <dbReference type="EMBL" id="HFK23799.1"/>
    </source>
</evidence>